<comment type="caution">
    <text evidence="1">The sequence shown here is derived from an EMBL/GenBank/DDBJ whole genome shotgun (WGS) entry which is preliminary data.</text>
</comment>
<dbReference type="AlphaFoldDB" id="A0AA37KDM3"/>
<accession>A0AA37KDM3</accession>
<evidence type="ECO:0000313" key="1">
    <source>
        <dbReference type="EMBL" id="GKH73375.1"/>
    </source>
</evidence>
<protein>
    <submittedName>
        <fullName evidence="1">Uncharacterized protein</fullName>
    </submittedName>
</protein>
<gene>
    <name evidence="1" type="ORF">CE91St3_32380</name>
</gene>
<proteinExistence type="predicted"/>
<organism evidence="1 2">
    <name type="scientific">Parabacteroides merdae</name>
    <dbReference type="NCBI Taxonomy" id="46503"/>
    <lineage>
        <taxon>Bacteria</taxon>
        <taxon>Pseudomonadati</taxon>
        <taxon>Bacteroidota</taxon>
        <taxon>Bacteroidia</taxon>
        <taxon>Bacteroidales</taxon>
        <taxon>Tannerellaceae</taxon>
        <taxon>Parabacteroides</taxon>
    </lineage>
</organism>
<dbReference type="Proteomes" id="UP001055114">
    <property type="component" value="Unassembled WGS sequence"/>
</dbReference>
<dbReference type="RefSeq" id="WP_075965602.1">
    <property type="nucleotide sequence ID" value="NZ_BQNZ01000003.1"/>
</dbReference>
<name>A0AA37KDM3_9BACT</name>
<sequence length="80" mass="9073">MFITLNSFKAEENWEDIFLRGNWEEIDCSAVAEKQSVTAGYAEKQVLVSTFPKHTDMTIRLFADGDLLVFGPIVLSILYV</sequence>
<dbReference type="EMBL" id="BQNZ01000003">
    <property type="protein sequence ID" value="GKH73375.1"/>
    <property type="molecule type" value="Genomic_DNA"/>
</dbReference>
<reference evidence="1" key="1">
    <citation type="submission" date="2022-01" db="EMBL/GenBank/DDBJ databases">
        <title>Novel bile acid biosynthetic pathways are enriched in the microbiome of centenarians.</title>
        <authorList>
            <person name="Sato Y."/>
            <person name="Atarashi K."/>
            <person name="Plichta R.D."/>
            <person name="Arai Y."/>
            <person name="Sasajima S."/>
            <person name="Kearney M.S."/>
            <person name="Suda W."/>
            <person name="Takeshita K."/>
            <person name="Sasaki T."/>
            <person name="Okamoto S."/>
            <person name="Skelly N.A."/>
            <person name="Okamura Y."/>
            <person name="Vlamakis H."/>
            <person name="Li Y."/>
            <person name="Tanoue T."/>
            <person name="Takei H."/>
            <person name="Nittono H."/>
            <person name="Narushima S."/>
            <person name="Irie J."/>
            <person name="Itoh H."/>
            <person name="Moriya K."/>
            <person name="Sugiura Y."/>
            <person name="Suematsu M."/>
            <person name="Moritoki N."/>
            <person name="Shibata S."/>
            <person name="Littman R.D."/>
            <person name="Fischbach A.M."/>
            <person name="Uwamino Y."/>
            <person name="Inoue T."/>
            <person name="Honda A."/>
            <person name="Hattori M."/>
            <person name="Murai T."/>
            <person name="Xavier J.R."/>
            <person name="Hirose N."/>
            <person name="Honda K."/>
        </authorList>
    </citation>
    <scope>NUCLEOTIDE SEQUENCE</scope>
    <source>
        <strain evidence="1">CE91-St3</strain>
    </source>
</reference>
<evidence type="ECO:0000313" key="2">
    <source>
        <dbReference type="Proteomes" id="UP001055114"/>
    </source>
</evidence>